<dbReference type="InterPro" id="IPR001853">
    <property type="entry name" value="DSBA-like_thioredoxin_dom"/>
</dbReference>
<dbReference type="PANTHER" id="PTHR13887:SF41">
    <property type="entry name" value="THIOREDOXIN SUPERFAMILY PROTEIN"/>
    <property type="match status" value="1"/>
</dbReference>
<dbReference type="PANTHER" id="PTHR13887">
    <property type="entry name" value="GLUTATHIONE S-TRANSFERASE KAPPA"/>
    <property type="match status" value="1"/>
</dbReference>
<keyword evidence="3" id="KW-1185">Reference proteome</keyword>
<dbReference type="OrthoDB" id="9799122at2"/>
<dbReference type="Proteomes" id="UP000239210">
    <property type="component" value="Unassembled WGS sequence"/>
</dbReference>
<dbReference type="Pfam" id="PF01323">
    <property type="entry name" value="DSBA"/>
    <property type="match status" value="1"/>
</dbReference>
<dbReference type="AlphaFoldDB" id="A0A2T0TZQ7"/>
<name>A0A2T0TZQ7_9ACTN</name>
<evidence type="ECO:0000313" key="2">
    <source>
        <dbReference type="EMBL" id="PRY51144.1"/>
    </source>
</evidence>
<proteinExistence type="predicted"/>
<protein>
    <submittedName>
        <fullName evidence="2">Putative DsbA family dithiol-disulfide isomerase</fullName>
    </submittedName>
</protein>
<accession>A0A2T0TZQ7</accession>
<reference evidence="2 3" key="1">
    <citation type="submission" date="2018-03" db="EMBL/GenBank/DDBJ databases">
        <title>Genomic Encyclopedia of Archaeal and Bacterial Type Strains, Phase II (KMG-II): from individual species to whole genera.</title>
        <authorList>
            <person name="Goeker M."/>
        </authorList>
    </citation>
    <scope>NUCLEOTIDE SEQUENCE [LARGE SCALE GENOMIC DNA]</scope>
    <source>
        <strain evidence="2 3">DSM 45416</strain>
    </source>
</reference>
<evidence type="ECO:0000259" key="1">
    <source>
        <dbReference type="Pfam" id="PF01323"/>
    </source>
</evidence>
<dbReference type="CDD" id="cd03024">
    <property type="entry name" value="DsbA_FrnE"/>
    <property type="match status" value="1"/>
</dbReference>
<dbReference type="SUPFAM" id="SSF52833">
    <property type="entry name" value="Thioredoxin-like"/>
    <property type="match status" value="1"/>
</dbReference>
<dbReference type="GO" id="GO:0016853">
    <property type="term" value="F:isomerase activity"/>
    <property type="evidence" value="ECO:0007669"/>
    <property type="project" value="UniProtKB-KW"/>
</dbReference>
<keyword evidence="2" id="KW-0413">Isomerase</keyword>
<organism evidence="2 3">
    <name type="scientific">Geodermatophilus tzadiensis</name>
    <dbReference type="NCBI Taxonomy" id="1137988"/>
    <lineage>
        <taxon>Bacteria</taxon>
        <taxon>Bacillati</taxon>
        <taxon>Actinomycetota</taxon>
        <taxon>Actinomycetes</taxon>
        <taxon>Geodermatophilales</taxon>
        <taxon>Geodermatophilaceae</taxon>
        <taxon>Geodermatophilus</taxon>
    </lineage>
</organism>
<dbReference type="EMBL" id="PVTG01000002">
    <property type="protein sequence ID" value="PRY51144.1"/>
    <property type="molecule type" value="Genomic_DNA"/>
</dbReference>
<evidence type="ECO:0000313" key="3">
    <source>
        <dbReference type="Proteomes" id="UP000239210"/>
    </source>
</evidence>
<feature type="domain" description="DSBA-like thioredoxin" evidence="1">
    <location>
        <begin position="14"/>
        <end position="221"/>
    </location>
</feature>
<sequence length="252" mass="26895">MEPAGAVVGPGVKVEIWSDVVCPWCHIGKRRFEAALARFAHRDAVEVEWKAFELDPGAPSAAAGEPVTPTEYAERLARKYGTSVAGAQQMTDSMTQQAAAEGLDFRFDRAVRANTFDAHQVLHLAAERGVQDGVEERLLTAYFSEGEAVGDRETLVRLAAEAGLDADEVRAALTDQRYAGAVRADEAEAQALGISGVPFFVVDRKYGVNGAQSADVLLQVLERAWAERTPLIPVISGGEVCGPDGCSVRPGA</sequence>
<gene>
    <name evidence="2" type="ORF">LY71_102208</name>
</gene>
<dbReference type="InterPro" id="IPR036249">
    <property type="entry name" value="Thioredoxin-like_sf"/>
</dbReference>
<dbReference type="Gene3D" id="3.40.30.10">
    <property type="entry name" value="Glutaredoxin"/>
    <property type="match status" value="1"/>
</dbReference>
<comment type="caution">
    <text evidence="2">The sequence shown here is derived from an EMBL/GenBank/DDBJ whole genome shotgun (WGS) entry which is preliminary data.</text>
</comment>
<dbReference type="GO" id="GO:0016491">
    <property type="term" value="F:oxidoreductase activity"/>
    <property type="evidence" value="ECO:0007669"/>
    <property type="project" value="InterPro"/>
</dbReference>